<reference evidence="2 3" key="1">
    <citation type="submission" date="2014-05" db="EMBL/GenBank/DDBJ databases">
        <title>ATOL: Assembling a taxonomically balanced genome-scale reconstruction of the evolutionary history of the Enterobacteriaceae.</title>
        <authorList>
            <person name="Plunkett G.III."/>
            <person name="Neeno-Eckwall E.C."/>
            <person name="Glasner J.D."/>
            <person name="Perna N.T."/>
        </authorList>
    </citation>
    <scope>NUCLEOTIDE SEQUENCE [LARGE SCALE GENOMIC DNA]</scope>
    <source>
        <strain evidence="2 3">ATCC 33852</strain>
    </source>
</reference>
<dbReference type="Gene3D" id="1.10.3620.10">
    <property type="entry name" value="YdcF like domain"/>
    <property type="match status" value="1"/>
</dbReference>
<dbReference type="Gene3D" id="3.40.50.620">
    <property type="entry name" value="HUPs"/>
    <property type="match status" value="1"/>
</dbReference>
<dbReference type="Pfam" id="PF02698">
    <property type="entry name" value="DUF218"/>
    <property type="match status" value="1"/>
</dbReference>
<keyword evidence="3" id="KW-1185">Reference proteome</keyword>
<evidence type="ECO:0000313" key="3">
    <source>
        <dbReference type="Proteomes" id="UP000028640"/>
    </source>
</evidence>
<dbReference type="InterPro" id="IPR003848">
    <property type="entry name" value="DUF218"/>
</dbReference>
<evidence type="ECO:0000259" key="1">
    <source>
        <dbReference type="Pfam" id="PF02698"/>
    </source>
</evidence>
<dbReference type="EMBL" id="JMPJ01000065">
    <property type="protein sequence ID" value="KFC79353.1"/>
    <property type="molecule type" value="Genomic_DNA"/>
</dbReference>
<dbReference type="PANTHER" id="PTHR30336">
    <property type="entry name" value="INNER MEMBRANE PROTEIN, PROBABLE PERMEASE"/>
    <property type="match status" value="1"/>
</dbReference>
<dbReference type="OrthoDB" id="2216870at2"/>
<name>A0A085G6K8_EWIA3</name>
<feature type="domain" description="DUF218" evidence="1">
    <location>
        <begin position="73"/>
        <end position="192"/>
    </location>
</feature>
<gene>
    <name evidence="2" type="ORF">GEAM_3161</name>
</gene>
<protein>
    <submittedName>
        <fullName evidence="2">YdcF family protein</fullName>
    </submittedName>
</protein>
<dbReference type="AlphaFoldDB" id="A0A085G6K8"/>
<dbReference type="STRING" id="910964.GEAM_3161"/>
<sequence length="267" mass="29244">MSLAESYTASRLADINALAQFLAFDQTDGASPSELSRYQAPLLILLGNAILPVAESAFAALASGAVSKILIAGGIGHSTELLYQAVKNHPQYASIATEGRSEAEILHDIAINFFAIDPAKLLLETLSTNCGDNATQARRVLDLAGDGSSRIILTQDPLMQRRTDASFRKVWQDRPEVEFINWPTFVPQLDKLAEELHYAGETQHSLWSWPRFASLLLGEIPRLRNTPQGYGPRGKDFIAAVDISPELEEAYARLLPLLGESHGDRSF</sequence>
<dbReference type="InterPro" id="IPR014729">
    <property type="entry name" value="Rossmann-like_a/b/a_fold"/>
</dbReference>
<evidence type="ECO:0000313" key="2">
    <source>
        <dbReference type="EMBL" id="KFC79353.1"/>
    </source>
</evidence>
<dbReference type="RefSeq" id="WP_034793254.1">
    <property type="nucleotide sequence ID" value="NZ_JMPJ01000065.1"/>
</dbReference>
<dbReference type="InterPro" id="IPR051599">
    <property type="entry name" value="Cell_Envelope_Assoc"/>
</dbReference>
<organism evidence="2 3">
    <name type="scientific">Ewingella americana (strain ATCC 33852 / DSM 4580 / CCUG 14506 / JCM 5911 / LMG 7869 / NCTC 12157 / CDC 1468-78)</name>
    <dbReference type="NCBI Taxonomy" id="910964"/>
    <lineage>
        <taxon>Bacteria</taxon>
        <taxon>Pseudomonadati</taxon>
        <taxon>Pseudomonadota</taxon>
        <taxon>Gammaproteobacteria</taxon>
        <taxon>Enterobacterales</taxon>
        <taxon>Yersiniaceae</taxon>
        <taxon>Ewingella</taxon>
    </lineage>
</organism>
<accession>A0A085G6K8</accession>
<dbReference type="CDD" id="cd06259">
    <property type="entry name" value="YdcF-like"/>
    <property type="match status" value="1"/>
</dbReference>
<dbReference type="PANTHER" id="PTHR30336:SF20">
    <property type="entry name" value="DUF218 DOMAIN-CONTAINING PROTEIN"/>
    <property type="match status" value="1"/>
</dbReference>
<comment type="caution">
    <text evidence="2">The sequence shown here is derived from an EMBL/GenBank/DDBJ whole genome shotgun (WGS) entry which is preliminary data.</text>
</comment>
<dbReference type="GeneID" id="78381508"/>
<dbReference type="GO" id="GO:0005886">
    <property type="term" value="C:plasma membrane"/>
    <property type="evidence" value="ECO:0007669"/>
    <property type="project" value="TreeGrafter"/>
</dbReference>
<dbReference type="eggNOG" id="COG1434">
    <property type="taxonomic scope" value="Bacteria"/>
</dbReference>
<proteinExistence type="predicted"/>
<dbReference type="Proteomes" id="UP000028640">
    <property type="component" value="Unassembled WGS sequence"/>
</dbReference>